<dbReference type="GO" id="GO:0008168">
    <property type="term" value="F:methyltransferase activity"/>
    <property type="evidence" value="ECO:0007669"/>
    <property type="project" value="UniProtKB-KW"/>
</dbReference>
<feature type="domain" description="Methyltransferase type 11" evidence="1">
    <location>
        <begin position="82"/>
        <end position="176"/>
    </location>
</feature>
<dbReference type="PANTHER" id="PTHR44742">
    <property type="match status" value="1"/>
</dbReference>
<proteinExistence type="predicted"/>
<sequence length="294" mass="33769">MSSLTLLQKLRIKRSATKEKIIQFYNEATEDYEFWSKDFNMHFGYYIPFKTNLFKRDSMLNEMNNQVFNRLNAPKRNALVADLGCGIGGTMQYGLRKYPLLRIIGITLSKFQVNQGNKRLNNMNGLILEENFNHTSFKTNSVDGAYAIESFCHSGHSRQTLQEAYRILKPNARLVIADAFIKKDEEKLCRGSNYCYEQLCKGWSLEGLGSIQKVKNSLEQIGFKNVKVEDISLRVAPSVLHVPFAITGFILKKIFKKQTLKPQSWKNLKGSMFALLSGLHMNDFGYYLITAEKK</sequence>
<keyword evidence="3" id="KW-1185">Reference proteome</keyword>
<dbReference type="PANTHER" id="PTHR44742:SF2">
    <property type="entry name" value="24-METHYLENESTEROL C-METHYLTRANSFERASE 2"/>
    <property type="match status" value="1"/>
</dbReference>
<accession>A0ABU5ZS68</accession>
<dbReference type="GO" id="GO:0032259">
    <property type="term" value="P:methylation"/>
    <property type="evidence" value="ECO:0007669"/>
    <property type="project" value="UniProtKB-KW"/>
</dbReference>
<reference evidence="2 3" key="1">
    <citation type="journal article" date="2013" name="Int. J. Syst. Evol. Microbiol.">
        <title>Aquimarina gracilis sp. nov., isolated from the gut microflora of a mussel, Mytilus coruscus, and emended description of Aquimarina spongiae.</title>
        <authorList>
            <person name="Park S.C."/>
            <person name="Choe H.N."/>
            <person name="Baik K.S."/>
            <person name="Seong C.N."/>
        </authorList>
    </citation>
    <scope>NUCLEOTIDE SEQUENCE [LARGE SCALE GENOMIC DNA]</scope>
    <source>
        <strain evidence="2 3">PSC32</strain>
    </source>
</reference>
<dbReference type="Gene3D" id="3.40.50.150">
    <property type="entry name" value="Vaccinia Virus protein VP39"/>
    <property type="match status" value="1"/>
</dbReference>
<dbReference type="RefSeq" id="WP_324178946.1">
    <property type="nucleotide sequence ID" value="NZ_BAABAW010000003.1"/>
</dbReference>
<keyword evidence="2" id="KW-0808">Transferase</keyword>
<gene>
    <name evidence="2" type="ORF">U6A24_05585</name>
</gene>
<dbReference type="InterPro" id="IPR029063">
    <property type="entry name" value="SAM-dependent_MTases_sf"/>
</dbReference>
<keyword evidence="2" id="KW-0489">Methyltransferase</keyword>
<dbReference type="CDD" id="cd02440">
    <property type="entry name" value="AdoMet_MTases"/>
    <property type="match status" value="1"/>
</dbReference>
<dbReference type="Pfam" id="PF08241">
    <property type="entry name" value="Methyltransf_11"/>
    <property type="match status" value="1"/>
</dbReference>
<evidence type="ECO:0000313" key="3">
    <source>
        <dbReference type="Proteomes" id="UP001327027"/>
    </source>
</evidence>
<dbReference type="EMBL" id="JAYKLX010000002">
    <property type="protein sequence ID" value="MEB3344921.1"/>
    <property type="molecule type" value="Genomic_DNA"/>
</dbReference>
<name>A0ABU5ZS68_9FLAO</name>
<evidence type="ECO:0000313" key="2">
    <source>
        <dbReference type="EMBL" id="MEB3344921.1"/>
    </source>
</evidence>
<evidence type="ECO:0000259" key="1">
    <source>
        <dbReference type="Pfam" id="PF08241"/>
    </source>
</evidence>
<dbReference type="InterPro" id="IPR013216">
    <property type="entry name" value="Methyltransf_11"/>
</dbReference>
<protein>
    <submittedName>
        <fullName evidence="2">Methyltransferase domain-containing protein</fullName>
    </submittedName>
</protein>
<dbReference type="SUPFAM" id="SSF53335">
    <property type="entry name" value="S-adenosyl-L-methionine-dependent methyltransferases"/>
    <property type="match status" value="1"/>
</dbReference>
<comment type="caution">
    <text evidence="2">The sequence shown here is derived from an EMBL/GenBank/DDBJ whole genome shotgun (WGS) entry which is preliminary data.</text>
</comment>
<dbReference type="Proteomes" id="UP001327027">
    <property type="component" value="Unassembled WGS sequence"/>
</dbReference>
<organism evidence="2 3">
    <name type="scientific">Aquimarina gracilis</name>
    <dbReference type="NCBI Taxonomy" id="874422"/>
    <lineage>
        <taxon>Bacteria</taxon>
        <taxon>Pseudomonadati</taxon>
        <taxon>Bacteroidota</taxon>
        <taxon>Flavobacteriia</taxon>
        <taxon>Flavobacteriales</taxon>
        <taxon>Flavobacteriaceae</taxon>
        <taxon>Aquimarina</taxon>
    </lineage>
</organism>